<dbReference type="STRING" id="1804984.AYM40_24915"/>
<dbReference type="PANTHER" id="PTHR43609:SF1">
    <property type="entry name" value="ACETYL-COA HYDROLASE"/>
    <property type="match status" value="1"/>
</dbReference>
<reference evidence="1 2" key="1">
    <citation type="journal article" date="2016" name="Gene">
        <title>PacBio SMRT assembly of a complex multi-replicon genome reveals chlorocatechol degradative operon in a region of genome plasticity.</title>
        <authorList>
            <person name="Ricker N."/>
            <person name="Shen S.Y."/>
            <person name="Goordial J."/>
            <person name="Jin S."/>
            <person name="Fulthorpe R.R."/>
        </authorList>
    </citation>
    <scope>NUCLEOTIDE SEQUENCE [LARGE SCALE GENOMIC DNA]</scope>
    <source>
        <strain evidence="1 2">OLGA172</strain>
    </source>
</reference>
<dbReference type="Gene3D" id="3.40.1080.10">
    <property type="entry name" value="Glutaconate Coenzyme A-transferase"/>
    <property type="match status" value="1"/>
</dbReference>
<evidence type="ECO:0000313" key="2">
    <source>
        <dbReference type="Proteomes" id="UP000076852"/>
    </source>
</evidence>
<dbReference type="GO" id="GO:0006083">
    <property type="term" value="P:acetate metabolic process"/>
    <property type="evidence" value="ECO:0007669"/>
    <property type="project" value="InterPro"/>
</dbReference>
<dbReference type="SUPFAM" id="SSF100950">
    <property type="entry name" value="NagB/RpiA/CoA transferase-like"/>
    <property type="match status" value="1"/>
</dbReference>
<protein>
    <recommendedName>
        <fullName evidence="3">Acetyl-CoA hydrolase/transferase C-terminal domain-containing protein</fullName>
    </recommendedName>
</protein>
<accession>A0A160FRG5</accession>
<organism evidence="1 2">
    <name type="scientific">Paraburkholderia phytofirmans OLGA172</name>
    <dbReference type="NCBI Taxonomy" id="1417228"/>
    <lineage>
        <taxon>Bacteria</taxon>
        <taxon>Pseudomonadati</taxon>
        <taxon>Pseudomonadota</taxon>
        <taxon>Betaproteobacteria</taxon>
        <taxon>Burkholderiales</taxon>
        <taxon>Burkholderiaceae</taxon>
        <taxon>Paraburkholderia</taxon>
    </lineage>
</organism>
<dbReference type="PANTHER" id="PTHR43609">
    <property type="entry name" value="ACETYL-COA HYDROLASE"/>
    <property type="match status" value="1"/>
</dbReference>
<dbReference type="InterPro" id="IPR037171">
    <property type="entry name" value="NagB/RpiA_transferase-like"/>
</dbReference>
<dbReference type="EMBL" id="CP014579">
    <property type="protein sequence ID" value="ANB75589.1"/>
    <property type="molecule type" value="Genomic_DNA"/>
</dbReference>
<dbReference type="KEGG" id="buz:AYM40_24915"/>
<dbReference type="GO" id="GO:0003986">
    <property type="term" value="F:acetyl-CoA hydrolase activity"/>
    <property type="evidence" value="ECO:0007669"/>
    <property type="project" value="TreeGrafter"/>
</dbReference>
<evidence type="ECO:0000313" key="1">
    <source>
        <dbReference type="EMBL" id="ANB75589.1"/>
    </source>
</evidence>
<dbReference type="AlphaFoldDB" id="A0A160FRG5"/>
<dbReference type="InterPro" id="IPR046433">
    <property type="entry name" value="ActCoA_hydro"/>
</dbReference>
<keyword evidence="2" id="KW-1185">Reference proteome</keyword>
<evidence type="ECO:0008006" key="3">
    <source>
        <dbReference type="Google" id="ProtNLM"/>
    </source>
</evidence>
<name>A0A160FRG5_9BURK</name>
<dbReference type="GO" id="GO:0008775">
    <property type="term" value="F:acetate CoA-transferase activity"/>
    <property type="evidence" value="ECO:0007669"/>
    <property type="project" value="InterPro"/>
</dbReference>
<dbReference type="Proteomes" id="UP000076852">
    <property type="component" value="Chromosome 2"/>
</dbReference>
<gene>
    <name evidence="1" type="ORF">AYM40_24915</name>
</gene>
<sequence>MEVLEKRIRIPRLREKVATAEAAALLFPDGMTVAASRFGAAGDCKLVPRALAARAQDGLRITLMTGASTGYAIDGVLAEARAIRRRIPYQNDKILGNQINADAASPSRAYLLTAPEQRIGHTFISAPLHREALHDYVAQACIRGGQTPHLIGNALAWHARCREHGTMDRQL</sequence>
<proteinExistence type="predicted"/>